<dbReference type="AlphaFoldDB" id="T0YN09"/>
<name>T0YN09_9ZZZZ</name>
<gene>
    <name evidence="4" type="ORF">B1B_16371</name>
</gene>
<dbReference type="PRINTS" id="PR00862">
    <property type="entry name" value="PROLIGOPTASE"/>
</dbReference>
<organism evidence="4">
    <name type="scientific">mine drainage metagenome</name>
    <dbReference type="NCBI Taxonomy" id="410659"/>
    <lineage>
        <taxon>unclassified sequences</taxon>
        <taxon>metagenomes</taxon>
        <taxon>ecological metagenomes</taxon>
    </lineage>
</organism>
<accession>T0YN09</accession>
<evidence type="ECO:0000313" key="4">
    <source>
        <dbReference type="EMBL" id="EQD36836.1"/>
    </source>
</evidence>
<dbReference type="Gene3D" id="2.130.10.120">
    <property type="entry name" value="Prolyl oligopeptidase, N-terminal domain"/>
    <property type="match status" value="1"/>
</dbReference>
<evidence type="ECO:0000256" key="1">
    <source>
        <dbReference type="ARBA" id="ARBA00001070"/>
    </source>
</evidence>
<comment type="caution">
    <text evidence="4">The sequence shown here is derived from an EMBL/GenBank/DDBJ whole genome shotgun (WGS) entry which is preliminary data.</text>
</comment>
<dbReference type="Gene3D" id="3.40.50.1820">
    <property type="entry name" value="alpha/beta hydrolase"/>
    <property type="match status" value="1"/>
</dbReference>
<dbReference type="PANTHER" id="PTHR42881">
    <property type="entry name" value="PROLYL ENDOPEPTIDASE"/>
    <property type="match status" value="1"/>
</dbReference>
<dbReference type="InterPro" id="IPR051167">
    <property type="entry name" value="Prolyl_oligopep/macrocyclase"/>
</dbReference>
<reference evidence="4" key="2">
    <citation type="journal article" date="2014" name="ISME J.">
        <title>Microbial stratification in low pH oxic and suboxic macroscopic growths along an acid mine drainage.</title>
        <authorList>
            <person name="Mendez-Garcia C."/>
            <person name="Mesa V."/>
            <person name="Sprenger R.R."/>
            <person name="Richter M."/>
            <person name="Diez M.S."/>
            <person name="Solano J."/>
            <person name="Bargiela R."/>
            <person name="Golyshina O.V."/>
            <person name="Manteca A."/>
            <person name="Ramos J.L."/>
            <person name="Gallego J.R."/>
            <person name="Llorente I."/>
            <person name="Martins Dos Santos V.A."/>
            <person name="Jensen O.N."/>
            <person name="Pelaez A.I."/>
            <person name="Sanchez J."/>
            <person name="Ferrer M."/>
        </authorList>
    </citation>
    <scope>NUCLEOTIDE SEQUENCE</scope>
</reference>
<evidence type="ECO:0000256" key="2">
    <source>
        <dbReference type="ARBA" id="ARBA00011897"/>
    </source>
</evidence>
<comment type="catalytic activity">
    <reaction evidence="1">
        <text>Hydrolysis of Pro-|-Xaa &gt;&gt; Ala-|-Xaa in oligopeptides.</text>
        <dbReference type="EC" id="3.4.21.26"/>
    </reaction>
</comment>
<evidence type="ECO:0000259" key="3">
    <source>
        <dbReference type="Pfam" id="PF00326"/>
    </source>
</evidence>
<dbReference type="EMBL" id="AUZY01010892">
    <property type="protein sequence ID" value="EQD36836.1"/>
    <property type="molecule type" value="Genomic_DNA"/>
</dbReference>
<sequence length="381" mass="42642">GSHPANHIAIRDNDVYVLEFSGYGAISRNGEIIVRFDNPIEEFSGSIEPVMMLADEIIAFTLKDAKLLPVVYDLAGKRKAELPIYGFSALTASCHDERKGIFYSTSLGKPEIVHSYSSGKLEKVSENKLLDPEISEEFSMNDETKVHYFLASAKDSRHDRAVVYGYGGFNVSTTPGYRHIYAYLLAQGIDIVICNLRGGNEYGEEWHLQGAREKKINVFNDFKAVVKTIRDRRYRIVVDGASNGGLLTSYSLVNFPELLNGAVIGKPVIDMMRFHLLLAGNYWTNEYGNPDDESDRKFLSGYSPYSHVGNRVYPASLTWVRMNDDRVHPAHGLKFYARLLETGSPAYLRADFTGGHIGLKHESMLQESADIIAFVHSCFSS</sequence>
<dbReference type="PANTHER" id="PTHR42881:SF2">
    <property type="entry name" value="PROLYL ENDOPEPTIDASE"/>
    <property type="match status" value="1"/>
</dbReference>
<dbReference type="GO" id="GO:0006508">
    <property type="term" value="P:proteolysis"/>
    <property type="evidence" value="ECO:0007669"/>
    <property type="project" value="InterPro"/>
</dbReference>
<protein>
    <recommendedName>
        <fullName evidence="2">prolyl oligopeptidase</fullName>
        <ecNumber evidence="2">3.4.21.26</ecNumber>
    </recommendedName>
</protein>
<reference evidence="4" key="1">
    <citation type="submission" date="2013-08" db="EMBL/GenBank/DDBJ databases">
        <authorList>
            <person name="Mendez C."/>
            <person name="Richter M."/>
            <person name="Ferrer M."/>
            <person name="Sanchez J."/>
        </authorList>
    </citation>
    <scope>NUCLEOTIDE SEQUENCE</scope>
</reference>
<dbReference type="InterPro" id="IPR001375">
    <property type="entry name" value="Peptidase_S9_cat"/>
</dbReference>
<dbReference type="EC" id="3.4.21.26" evidence="2"/>
<dbReference type="GO" id="GO:0005829">
    <property type="term" value="C:cytosol"/>
    <property type="evidence" value="ECO:0007669"/>
    <property type="project" value="TreeGrafter"/>
</dbReference>
<dbReference type="InterPro" id="IPR029058">
    <property type="entry name" value="AB_hydrolase_fold"/>
</dbReference>
<dbReference type="GO" id="GO:0004252">
    <property type="term" value="F:serine-type endopeptidase activity"/>
    <property type="evidence" value="ECO:0007669"/>
    <property type="project" value="UniProtKB-EC"/>
</dbReference>
<dbReference type="SUPFAM" id="SSF53474">
    <property type="entry name" value="alpha/beta-Hydrolases"/>
    <property type="match status" value="1"/>
</dbReference>
<dbReference type="InterPro" id="IPR002470">
    <property type="entry name" value="Peptidase_S9A"/>
</dbReference>
<proteinExistence type="predicted"/>
<dbReference type="GO" id="GO:0070012">
    <property type="term" value="F:oligopeptidase activity"/>
    <property type="evidence" value="ECO:0007669"/>
    <property type="project" value="TreeGrafter"/>
</dbReference>
<feature type="domain" description="Peptidase S9 prolyl oligopeptidase catalytic" evidence="3">
    <location>
        <begin position="178"/>
        <end position="380"/>
    </location>
</feature>
<dbReference type="Pfam" id="PF00326">
    <property type="entry name" value="Peptidase_S9"/>
    <property type="match status" value="1"/>
</dbReference>
<feature type="non-terminal residue" evidence="4">
    <location>
        <position position="1"/>
    </location>
</feature>